<dbReference type="OrthoDB" id="42638at2759"/>
<dbReference type="Proteomes" id="UP000634136">
    <property type="component" value="Unassembled WGS sequence"/>
</dbReference>
<dbReference type="InterPro" id="IPR005181">
    <property type="entry name" value="SASA"/>
</dbReference>
<dbReference type="PANTHER" id="PTHR31988">
    <property type="entry name" value="ESTERASE, PUTATIVE (DUF303)-RELATED"/>
    <property type="match status" value="1"/>
</dbReference>
<protein>
    <submittedName>
        <fullName evidence="3">Putative carbohydrate esterase</fullName>
    </submittedName>
</protein>
<dbReference type="SUPFAM" id="SSF52266">
    <property type="entry name" value="SGNH hydrolase"/>
    <property type="match status" value="1"/>
</dbReference>
<evidence type="ECO:0000259" key="2">
    <source>
        <dbReference type="Pfam" id="PF03629"/>
    </source>
</evidence>
<sequence>MGGRGGVKGGKWDGHVPHQCKPNPSIMRLSGKLEWEEAREPLHADIDVGKGCGIGPGMAFAKEVMRMKRGKVVGLVPCAVGGSKIKEWRRGSYLYNELMRRANESVRDGGTIRALLWFQGESDTVTKQDAYAYKARMERFFKDIRSHLRIPSLLIIQVAITSGEGKLINKVREGQIEMKLPNVKCVDAKGLRLEADRLHLTTKSQVQLGIMLAHAYLRASS</sequence>
<dbReference type="EMBL" id="JAAIUW010000005">
    <property type="protein sequence ID" value="KAF7830588.1"/>
    <property type="molecule type" value="Genomic_DNA"/>
</dbReference>
<keyword evidence="1" id="KW-0378">Hydrolase</keyword>
<keyword evidence="4" id="KW-1185">Reference proteome</keyword>
<accession>A0A834TXV2</accession>
<comment type="caution">
    <text evidence="3">The sequence shown here is derived from an EMBL/GenBank/DDBJ whole genome shotgun (WGS) entry which is preliminary data.</text>
</comment>
<dbReference type="InterPro" id="IPR052940">
    <property type="entry name" value="Carb_Esterase_6"/>
</dbReference>
<evidence type="ECO:0000313" key="3">
    <source>
        <dbReference type="EMBL" id="KAF7830588.1"/>
    </source>
</evidence>
<dbReference type="Pfam" id="PF03629">
    <property type="entry name" value="SASA"/>
    <property type="match status" value="1"/>
</dbReference>
<proteinExistence type="predicted"/>
<feature type="domain" description="Sialate O-acetylesterase" evidence="2">
    <location>
        <begin position="1"/>
        <end position="217"/>
    </location>
</feature>
<organism evidence="3 4">
    <name type="scientific">Senna tora</name>
    <dbReference type="NCBI Taxonomy" id="362788"/>
    <lineage>
        <taxon>Eukaryota</taxon>
        <taxon>Viridiplantae</taxon>
        <taxon>Streptophyta</taxon>
        <taxon>Embryophyta</taxon>
        <taxon>Tracheophyta</taxon>
        <taxon>Spermatophyta</taxon>
        <taxon>Magnoliopsida</taxon>
        <taxon>eudicotyledons</taxon>
        <taxon>Gunneridae</taxon>
        <taxon>Pentapetalae</taxon>
        <taxon>rosids</taxon>
        <taxon>fabids</taxon>
        <taxon>Fabales</taxon>
        <taxon>Fabaceae</taxon>
        <taxon>Caesalpinioideae</taxon>
        <taxon>Cassia clade</taxon>
        <taxon>Senna</taxon>
    </lineage>
</organism>
<dbReference type="GO" id="GO:0016787">
    <property type="term" value="F:hydrolase activity"/>
    <property type="evidence" value="ECO:0007669"/>
    <property type="project" value="UniProtKB-KW"/>
</dbReference>
<name>A0A834TXV2_9FABA</name>
<evidence type="ECO:0000313" key="4">
    <source>
        <dbReference type="Proteomes" id="UP000634136"/>
    </source>
</evidence>
<dbReference type="AlphaFoldDB" id="A0A834TXV2"/>
<gene>
    <name evidence="3" type="ORF">G2W53_012921</name>
</gene>
<reference evidence="3" key="1">
    <citation type="submission" date="2020-09" db="EMBL/GenBank/DDBJ databases">
        <title>Genome-Enabled Discovery of Anthraquinone Biosynthesis in Senna tora.</title>
        <authorList>
            <person name="Kang S.-H."/>
            <person name="Pandey R.P."/>
            <person name="Lee C.-M."/>
            <person name="Sim J.-S."/>
            <person name="Jeong J.-T."/>
            <person name="Choi B.-S."/>
            <person name="Jung M."/>
            <person name="Ginzburg D."/>
            <person name="Zhao K."/>
            <person name="Won S.Y."/>
            <person name="Oh T.-J."/>
            <person name="Yu Y."/>
            <person name="Kim N.-H."/>
            <person name="Lee O.R."/>
            <person name="Lee T.-H."/>
            <person name="Bashyal P."/>
            <person name="Kim T.-S."/>
            <person name="Lee W.-H."/>
            <person name="Kawkins C."/>
            <person name="Kim C.-K."/>
            <person name="Kim J.S."/>
            <person name="Ahn B.O."/>
            <person name="Rhee S.Y."/>
            <person name="Sohng J.K."/>
        </authorList>
    </citation>
    <scope>NUCLEOTIDE SEQUENCE</scope>
    <source>
        <tissue evidence="3">Leaf</tissue>
    </source>
</reference>
<dbReference type="Gene3D" id="3.40.50.1110">
    <property type="entry name" value="SGNH hydrolase"/>
    <property type="match status" value="1"/>
</dbReference>
<evidence type="ECO:0000256" key="1">
    <source>
        <dbReference type="ARBA" id="ARBA00022801"/>
    </source>
</evidence>
<dbReference type="InterPro" id="IPR036514">
    <property type="entry name" value="SGNH_hydro_sf"/>
</dbReference>
<dbReference type="PANTHER" id="PTHR31988:SF13">
    <property type="entry name" value="CARBOHYDRATE ESTERASE PLANT-LIKE PROTEIN"/>
    <property type="match status" value="1"/>
</dbReference>